<evidence type="ECO:0000256" key="2">
    <source>
        <dbReference type="SAM" id="MobiDB-lite"/>
    </source>
</evidence>
<evidence type="ECO:0000256" key="1">
    <source>
        <dbReference type="SAM" id="Coils"/>
    </source>
</evidence>
<feature type="compositionally biased region" description="Low complexity" evidence="2">
    <location>
        <begin position="328"/>
        <end position="339"/>
    </location>
</feature>
<dbReference type="EMBL" id="GL349492">
    <property type="protein sequence ID" value="KNC54908.1"/>
    <property type="molecule type" value="Genomic_DNA"/>
</dbReference>
<accession>A0A0L0DTV4</accession>
<feature type="region of interest" description="Disordered" evidence="2">
    <location>
        <begin position="139"/>
        <end position="166"/>
    </location>
</feature>
<sequence>MILWTSSDGEYEYEYEYEHVNVPVDYPSDAGFPPAVGAKGYPVSDSEMDSLDHELMTANVESDGTVTARCNDDDPFPNEDTMLDDIRDIIDDVEPSTTDFDPDGDASSVASSETVACASDDFQDQHDAMALLRADSAVATDRPSLSPPAQNLGGDDSLQLSPISDSIPPRYQTVTCDITEVTAEVFGDHTASTSSDDPFESDDDPAALEAAVARRAQEIKNALGGHSLFSTRSSPPVPGPSSYVLASTLFPPRASSLDASRFSFLTSVPPPSRLSPPRNVSAPPPRASLFSDLDATRLPPRPRSPRLERSSLPPVPRSSIFINHDVRSSPPSTSSSQRTQLFASRESVPRSVAPSAVLDTVPVRGPSSRVAVLAEPELSDKEARLLAQLEAARAELEAERARFRDMMIRMPREALAARLSPPTLGVGDAGLGLASHHEVDRKLSDAWSSFTGR</sequence>
<feature type="coiled-coil region" evidence="1">
    <location>
        <begin position="379"/>
        <end position="409"/>
    </location>
</feature>
<dbReference type="AlphaFoldDB" id="A0A0L0DTV4"/>
<evidence type="ECO:0000313" key="4">
    <source>
        <dbReference type="Proteomes" id="UP000054408"/>
    </source>
</evidence>
<dbReference type="Proteomes" id="UP000054408">
    <property type="component" value="Unassembled WGS sequence"/>
</dbReference>
<feature type="region of interest" description="Disordered" evidence="2">
    <location>
        <begin position="268"/>
        <end position="339"/>
    </location>
</feature>
<protein>
    <submittedName>
        <fullName evidence="3">Uncharacterized protein</fullName>
    </submittedName>
</protein>
<dbReference type="RefSeq" id="XP_013753498.1">
    <property type="nucleotide sequence ID" value="XM_013898044.1"/>
</dbReference>
<dbReference type="GeneID" id="25568762"/>
<reference evidence="3 4" key="1">
    <citation type="submission" date="2010-05" db="EMBL/GenBank/DDBJ databases">
        <title>The Genome Sequence of Thecamonas trahens ATCC 50062.</title>
        <authorList>
            <consortium name="The Broad Institute Genome Sequencing Platform"/>
            <person name="Russ C."/>
            <person name="Cuomo C."/>
            <person name="Shea T."/>
            <person name="Young S.K."/>
            <person name="Zeng Q."/>
            <person name="Koehrsen M."/>
            <person name="Haas B."/>
            <person name="Borodovsky M."/>
            <person name="Guigo R."/>
            <person name="Alvarado L."/>
            <person name="Berlin A."/>
            <person name="Bochicchio J."/>
            <person name="Borenstein D."/>
            <person name="Chapman S."/>
            <person name="Chen Z."/>
            <person name="Freedman E."/>
            <person name="Gellesch M."/>
            <person name="Goldberg J."/>
            <person name="Griggs A."/>
            <person name="Gujja S."/>
            <person name="Heilman E."/>
            <person name="Heiman D."/>
            <person name="Hepburn T."/>
            <person name="Howarth C."/>
            <person name="Jen D."/>
            <person name="Larson L."/>
            <person name="Mehta T."/>
            <person name="Park D."/>
            <person name="Pearson M."/>
            <person name="Roberts A."/>
            <person name="Saif S."/>
            <person name="Shenoy N."/>
            <person name="Sisk P."/>
            <person name="Stolte C."/>
            <person name="Sykes S."/>
            <person name="Thomson T."/>
            <person name="Walk T."/>
            <person name="White J."/>
            <person name="Yandava C."/>
            <person name="Burger G."/>
            <person name="Gray M.W."/>
            <person name="Holland P.W.H."/>
            <person name="King N."/>
            <person name="Lang F.B.F."/>
            <person name="Roger A.J."/>
            <person name="Ruiz-Trillo I."/>
            <person name="Lander E."/>
            <person name="Nusbaum C."/>
        </authorList>
    </citation>
    <scope>NUCLEOTIDE SEQUENCE [LARGE SCALE GENOMIC DNA]</scope>
    <source>
        <strain evidence="3 4">ATCC 50062</strain>
    </source>
</reference>
<name>A0A0L0DTV4_THETB</name>
<organism evidence="3 4">
    <name type="scientific">Thecamonas trahens ATCC 50062</name>
    <dbReference type="NCBI Taxonomy" id="461836"/>
    <lineage>
        <taxon>Eukaryota</taxon>
        <taxon>Apusozoa</taxon>
        <taxon>Apusomonadida</taxon>
        <taxon>Apusomonadidae</taxon>
        <taxon>Thecamonas</taxon>
    </lineage>
</organism>
<evidence type="ECO:0000313" key="3">
    <source>
        <dbReference type="EMBL" id="KNC54908.1"/>
    </source>
</evidence>
<keyword evidence="4" id="KW-1185">Reference proteome</keyword>
<keyword evidence="1" id="KW-0175">Coiled coil</keyword>
<gene>
    <name evidence="3" type="ORF">AMSG_10567</name>
</gene>
<proteinExistence type="predicted"/>